<feature type="signal peptide" evidence="8">
    <location>
        <begin position="1"/>
        <end position="22"/>
    </location>
</feature>
<dbReference type="InterPro" id="IPR036942">
    <property type="entry name" value="Beta-barrel_TonB_sf"/>
</dbReference>
<organism evidence="10 11">
    <name type="scientific">Sinomicrobium oceani</name>
    <dbReference type="NCBI Taxonomy" id="1150368"/>
    <lineage>
        <taxon>Bacteria</taxon>
        <taxon>Pseudomonadati</taxon>
        <taxon>Bacteroidota</taxon>
        <taxon>Flavobacteriia</taxon>
        <taxon>Flavobacteriales</taxon>
        <taxon>Flavobacteriaceae</taxon>
        <taxon>Sinomicrobium</taxon>
    </lineage>
</organism>
<comment type="similarity">
    <text evidence="7">Belongs to the TonB-dependent receptor family.</text>
</comment>
<dbReference type="OrthoDB" id="9768177at2"/>
<evidence type="ECO:0000256" key="7">
    <source>
        <dbReference type="PROSITE-ProRule" id="PRU01360"/>
    </source>
</evidence>
<dbReference type="InterPro" id="IPR012910">
    <property type="entry name" value="Plug_dom"/>
</dbReference>
<dbReference type="InterPro" id="IPR037066">
    <property type="entry name" value="Plug_dom_sf"/>
</dbReference>
<evidence type="ECO:0000256" key="3">
    <source>
        <dbReference type="ARBA" id="ARBA00022452"/>
    </source>
</evidence>
<dbReference type="RefSeq" id="WP_083565019.1">
    <property type="nucleotide sequence ID" value="NZ_FPJE01000040.1"/>
</dbReference>
<comment type="subcellular location">
    <subcellularLocation>
        <location evidence="1 7">Cell outer membrane</location>
        <topology evidence="1 7">Multi-pass membrane protein</topology>
    </subcellularLocation>
</comment>
<evidence type="ECO:0000256" key="6">
    <source>
        <dbReference type="ARBA" id="ARBA00023237"/>
    </source>
</evidence>
<evidence type="ECO:0000259" key="9">
    <source>
        <dbReference type="Pfam" id="PF07715"/>
    </source>
</evidence>
<dbReference type="Pfam" id="PF13715">
    <property type="entry name" value="CarbopepD_reg_2"/>
    <property type="match status" value="1"/>
</dbReference>
<protein>
    <submittedName>
        <fullName evidence="10">TonB-linked outer membrane protein, SusC/RagA family</fullName>
    </submittedName>
</protein>
<evidence type="ECO:0000313" key="11">
    <source>
        <dbReference type="Proteomes" id="UP000182248"/>
    </source>
</evidence>
<evidence type="ECO:0000256" key="5">
    <source>
        <dbReference type="ARBA" id="ARBA00023136"/>
    </source>
</evidence>
<keyword evidence="5 7" id="KW-0472">Membrane</keyword>
<dbReference type="EMBL" id="FPJE01000040">
    <property type="protein sequence ID" value="SFW76775.1"/>
    <property type="molecule type" value="Genomic_DNA"/>
</dbReference>
<dbReference type="InterPro" id="IPR023997">
    <property type="entry name" value="TonB-dep_OMP_SusC/RagA_CS"/>
</dbReference>
<dbReference type="STRING" id="1150368.SAMN02927921_04156"/>
<feature type="chain" id="PRO_5013267284" evidence="8">
    <location>
        <begin position="23"/>
        <end position="1025"/>
    </location>
</feature>
<keyword evidence="4 7" id="KW-0812">Transmembrane</keyword>
<proteinExistence type="inferred from homology"/>
<dbReference type="NCBIfam" id="TIGR04057">
    <property type="entry name" value="SusC_RagA_signa"/>
    <property type="match status" value="1"/>
</dbReference>
<sequence length="1025" mass="111669">MRSKFTQILTLLLAFIVHVSFAQEKTITGNVTDETGLPLPGVNIVVKGTNNGTQTDFDGNYNIKAGNGQVLQFTYVGMTMEERSVGTASSINVQMVEDTQALEEVIVVGFGEQTKKSLTSAVSKVEAENIKSIATPTISGALQGAANGLQVSQNSGAPGGAFSVRVRGSSSITGSNEPLYVVDGVPILTGSVGNNDAYGGQTNDLLANLNLNDVESIQVLKDASSAAIYGARGANGVVLITTKKGKAGRAAVEINSYMGFQSAINKPKIFRAGQYFQFADIALESAGFGVGAASNGALGPDPFNDPALGFSSLDELYASDWGDNYIDAVYKDNPAVVKQTDVTISGGKEAARFYTNFTDFQQDGVLQGQSFGKRSLTFTGNFKASDRLDIDASTTITQSNNDRVNGDNNIYSALTTSILEYPGFNLYNEDGTFNTTDFGFSNPLQNALEDEQKTRTFRMFSNLGLRYKITNDLNISTKASLERIDLKELIFLPATTYRGRGSNGSSYKGIHLINRWNVTNTLNYNKTFGEFELTGLLGFAFEGTNRDITEVETSQIPAGFEYPVAGAVPITASNYITENKIFSYFGRVGLSWKDKLFVEGTMRADASSVFGKDNAIGYFPAFSGAYIVSDEEWFKNDILTTTKVRASWGQTGNQSGLDNFASRFLAGVAPYTTSPGTAISQLAAPDLSWETTTQTNFGLDITVFNRIDISYDYYIKKTDDLLLERPLRNSSGFTSVFANVGSMENKGHELAVSARIFEGDFRWTSQVQLAWNQNEITSLQRDAAGEYIPIDRGFATRLAVGQPLGAFYGLRADGVYQSVEEIPASVRARGVDVGDVRYMDVNGDGNIDANDRVFIGNPNPGLIGNFRNTFSYKGFDLSANFQFENNKELFNNSLAFAGSSGSIFYNKFTNQLNYWTPENTDTDLPRPRYGSVQSFNNQDSSRFIEDASYVRLKEIVFGYTLPSSLIGNNVSLRIFVGGDNLITWTDYSGLDPEVNAFGNDNASRGTDFFTQGLNKVYKFGVNFKF</sequence>
<dbReference type="AlphaFoldDB" id="A0A1K1RY96"/>
<dbReference type="InterPro" id="IPR023996">
    <property type="entry name" value="TonB-dep_OMP_SusC/RagA"/>
</dbReference>
<dbReference type="InterPro" id="IPR039426">
    <property type="entry name" value="TonB-dep_rcpt-like"/>
</dbReference>
<reference evidence="10 11" key="1">
    <citation type="submission" date="2016-11" db="EMBL/GenBank/DDBJ databases">
        <authorList>
            <person name="Jaros S."/>
            <person name="Januszkiewicz K."/>
            <person name="Wedrychowicz H."/>
        </authorList>
    </citation>
    <scope>NUCLEOTIDE SEQUENCE [LARGE SCALE GENOMIC DNA]</scope>
    <source>
        <strain evidence="10 11">CGMCC 1.12145</strain>
    </source>
</reference>
<name>A0A1K1RY96_9FLAO</name>
<evidence type="ECO:0000256" key="1">
    <source>
        <dbReference type="ARBA" id="ARBA00004571"/>
    </source>
</evidence>
<dbReference type="NCBIfam" id="TIGR04056">
    <property type="entry name" value="OMP_RagA_SusC"/>
    <property type="match status" value="1"/>
</dbReference>
<dbReference type="Gene3D" id="2.170.130.10">
    <property type="entry name" value="TonB-dependent receptor, plug domain"/>
    <property type="match status" value="1"/>
</dbReference>
<accession>A0A1K1RY96</accession>
<dbReference type="SUPFAM" id="SSF49464">
    <property type="entry name" value="Carboxypeptidase regulatory domain-like"/>
    <property type="match status" value="1"/>
</dbReference>
<keyword evidence="6 7" id="KW-0998">Cell outer membrane</keyword>
<dbReference type="InterPro" id="IPR008969">
    <property type="entry name" value="CarboxyPept-like_regulatory"/>
</dbReference>
<dbReference type="PROSITE" id="PS52016">
    <property type="entry name" value="TONB_DEPENDENT_REC_3"/>
    <property type="match status" value="1"/>
</dbReference>
<evidence type="ECO:0000256" key="8">
    <source>
        <dbReference type="SAM" id="SignalP"/>
    </source>
</evidence>
<gene>
    <name evidence="10" type="ORF">SAMN02927921_04156</name>
</gene>
<feature type="domain" description="TonB-dependent receptor plug" evidence="9">
    <location>
        <begin position="115"/>
        <end position="237"/>
    </location>
</feature>
<dbReference type="Gene3D" id="2.60.40.1120">
    <property type="entry name" value="Carboxypeptidase-like, regulatory domain"/>
    <property type="match status" value="1"/>
</dbReference>
<keyword evidence="11" id="KW-1185">Reference proteome</keyword>
<evidence type="ECO:0000313" key="10">
    <source>
        <dbReference type="EMBL" id="SFW76775.1"/>
    </source>
</evidence>
<keyword evidence="8" id="KW-0732">Signal</keyword>
<evidence type="ECO:0000256" key="4">
    <source>
        <dbReference type="ARBA" id="ARBA00022692"/>
    </source>
</evidence>
<evidence type="ECO:0000256" key="2">
    <source>
        <dbReference type="ARBA" id="ARBA00022448"/>
    </source>
</evidence>
<dbReference type="Gene3D" id="2.40.170.20">
    <property type="entry name" value="TonB-dependent receptor, beta-barrel domain"/>
    <property type="match status" value="1"/>
</dbReference>
<dbReference type="GO" id="GO:0009279">
    <property type="term" value="C:cell outer membrane"/>
    <property type="evidence" value="ECO:0007669"/>
    <property type="project" value="UniProtKB-SubCell"/>
</dbReference>
<dbReference type="Pfam" id="PF07715">
    <property type="entry name" value="Plug"/>
    <property type="match status" value="1"/>
</dbReference>
<keyword evidence="2 7" id="KW-0813">Transport</keyword>
<dbReference type="Proteomes" id="UP000182248">
    <property type="component" value="Unassembled WGS sequence"/>
</dbReference>
<keyword evidence="3 7" id="KW-1134">Transmembrane beta strand</keyword>
<dbReference type="SUPFAM" id="SSF56935">
    <property type="entry name" value="Porins"/>
    <property type="match status" value="1"/>
</dbReference>